<dbReference type="PANTHER" id="PTHR30136">
    <property type="entry name" value="HELIX-TURN-HELIX TRANSCRIPTIONAL REGULATOR, ICLR FAMILY"/>
    <property type="match status" value="1"/>
</dbReference>
<dbReference type="Proteomes" id="UP000094936">
    <property type="component" value="Unassembled WGS sequence"/>
</dbReference>
<dbReference type="CDD" id="cd00090">
    <property type="entry name" value="HTH_ARSR"/>
    <property type="match status" value="1"/>
</dbReference>
<dbReference type="Pfam" id="PF01614">
    <property type="entry name" value="IclR_C"/>
    <property type="match status" value="1"/>
</dbReference>
<protein>
    <submittedName>
        <fullName evidence="6">Transcriptional regulator</fullName>
    </submittedName>
</protein>
<dbReference type="AlphaFoldDB" id="A0A1C3EEZ0"/>
<evidence type="ECO:0000256" key="1">
    <source>
        <dbReference type="ARBA" id="ARBA00023015"/>
    </source>
</evidence>
<comment type="caution">
    <text evidence="6">The sequence shown here is derived from an EMBL/GenBank/DDBJ whole genome shotgun (WGS) entry which is preliminary data.</text>
</comment>
<name>A0A1C3EEZ0_9GAMM</name>
<dbReference type="Gene3D" id="1.10.10.10">
    <property type="entry name" value="Winged helix-like DNA-binding domain superfamily/Winged helix DNA-binding domain"/>
    <property type="match status" value="1"/>
</dbReference>
<evidence type="ECO:0000259" key="4">
    <source>
        <dbReference type="PROSITE" id="PS51077"/>
    </source>
</evidence>
<evidence type="ECO:0000256" key="3">
    <source>
        <dbReference type="ARBA" id="ARBA00023163"/>
    </source>
</evidence>
<keyword evidence="1" id="KW-0805">Transcription regulation</keyword>
<reference evidence="6 7" key="1">
    <citation type="submission" date="2016-05" db="EMBL/GenBank/DDBJ databases">
        <title>Genomic Taxonomy of the Vibrionaceae.</title>
        <authorList>
            <person name="Gomez-Gil B."/>
            <person name="Enciso-Ibarra J."/>
        </authorList>
    </citation>
    <scope>NUCLEOTIDE SEQUENCE [LARGE SCALE GENOMIC DNA]</scope>
    <source>
        <strain evidence="6 7">CAIM 1920</strain>
    </source>
</reference>
<dbReference type="SMART" id="SM00346">
    <property type="entry name" value="HTH_ICLR"/>
    <property type="match status" value="1"/>
</dbReference>
<feature type="domain" description="HTH iclR-type" evidence="4">
    <location>
        <begin position="9"/>
        <end position="70"/>
    </location>
</feature>
<dbReference type="InterPro" id="IPR029016">
    <property type="entry name" value="GAF-like_dom_sf"/>
</dbReference>
<dbReference type="InterPro" id="IPR005471">
    <property type="entry name" value="Tscrpt_reg_IclR_N"/>
</dbReference>
<dbReference type="OrthoDB" id="9807558at2"/>
<proteinExistence type="predicted"/>
<dbReference type="GO" id="GO:0003700">
    <property type="term" value="F:DNA-binding transcription factor activity"/>
    <property type="evidence" value="ECO:0007669"/>
    <property type="project" value="TreeGrafter"/>
</dbReference>
<evidence type="ECO:0000259" key="5">
    <source>
        <dbReference type="PROSITE" id="PS51078"/>
    </source>
</evidence>
<dbReference type="PROSITE" id="PS51078">
    <property type="entry name" value="ICLR_ED"/>
    <property type="match status" value="1"/>
</dbReference>
<keyword evidence="2" id="KW-0238">DNA-binding</keyword>
<accession>A0A1C3EEZ0</accession>
<evidence type="ECO:0000256" key="2">
    <source>
        <dbReference type="ARBA" id="ARBA00023125"/>
    </source>
</evidence>
<dbReference type="GO" id="GO:0045892">
    <property type="term" value="P:negative regulation of DNA-templated transcription"/>
    <property type="evidence" value="ECO:0007669"/>
    <property type="project" value="TreeGrafter"/>
</dbReference>
<dbReference type="SUPFAM" id="SSF46785">
    <property type="entry name" value="Winged helix' DNA-binding domain"/>
    <property type="match status" value="1"/>
</dbReference>
<dbReference type="InterPro" id="IPR036388">
    <property type="entry name" value="WH-like_DNA-bd_sf"/>
</dbReference>
<dbReference type="PROSITE" id="PS51077">
    <property type="entry name" value="HTH_ICLR"/>
    <property type="match status" value="1"/>
</dbReference>
<dbReference type="STRING" id="1080227.A8L45_15410"/>
<gene>
    <name evidence="6" type="ORF">A8L45_15410</name>
</gene>
<dbReference type="InterPro" id="IPR011991">
    <property type="entry name" value="ArsR-like_HTH"/>
</dbReference>
<dbReference type="EMBL" id="LYBM01000030">
    <property type="protein sequence ID" value="ODA31764.1"/>
    <property type="molecule type" value="Genomic_DNA"/>
</dbReference>
<keyword evidence="7" id="KW-1185">Reference proteome</keyword>
<dbReference type="NCBIfam" id="NF007339">
    <property type="entry name" value="PRK09834.1-1"/>
    <property type="match status" value="1"/>
</dbReference>
<dbReference type="InterPro" id="IPR014757">
    <property type="entry name" value="Tscrpt_reg_IclR_C"/>
</dbReference>
<organism evidence="6 7">
    <name type="scientific">Veronia pacifica</name>
    <dbReference type="NCBI Taxonomy" id="1080227"/>
    <lineage>
        <taxon>Bacteria</taxon>
        <taxon>Pseudomonadati</taxon>
        <taxon>Pseudomonadota</taxon>
        <taxon>Gammaproteobacteria</taxon>
        <taxon>Vibrionales</taxon>
        <taxon>Vibrionaceae</taxon>
        <taxon>Veronia</taxon>
    </lineage>
</organism>
<dbReference type="InterPro" id="IPR050707">
    <property type="entry name" value="HTH_MetabolicPath_Reg"/>
</dbReference>
<keyword evidence="3" id="KW-0804">Transcription</keyword>
<dbReference type="SUPFAM" id="SSF55781">
    <property type="entry name" value="GAF domain-like"/>
    <property type="match status" value="1"/>
</dbReference>
<evidence type="ECO:0000313" key="6">
    <source>
        <dbReference type="EMBL" id="ODA31764.1"/>
    </source>
</evidence>
<dbReference type="Pfam" id="PF09339">
    <property type="entry name" value="HTH_IclR"/>
    <property type="match status" value="1"/>
</dbReference>
<evidence type="ECO:0000313" key="7">
    <source>
        <dbReference type="Proteomes" id="UP000094936"/>
    </source>
</evidence>
<dbReference type="RefSeq" id="WP_068903849.1">
    <property type="nucleotide sequence ID" value="NZ_JBHUIF010000004.1"/>
</dbReference>
<dbReference type="Gene3D" id="3.30.450.40">
    <property type="match status" value="1"/>
</dbReference>
<dbReference type="InterPro" id="IPR036390">
    <property type="entry name" value="WH_DNA-bd_sf"/>
</dbReference>
<feature type="domain" description="IclR-ED" evidence="5">
    <location>
        <begin position="71"/>
        <end position="257"/>
    </location>
</feature>
<dbReference type="PANTHER" id="PTHR30136:SF23">
    <property type="entry name" value="DNA-BINDING TRANSCRIPTIONAL ACTIVATOR MHPR"/>
    <property type="match status" value="1"/>
</dbReference>
<dbReference type="GO" id="GO:0003677">
    <property type="term" value="F:DNA binding"/>
    <property type="evidence" value="ECO:0007669"/>
    <property type="project" value="UniProtKB-KW"/>
</dbReference>
<sequence length="257" mass="28611">MEKRRSESVRALRRGLDVLKFVNRSGVCKVADIASGLDIPRSTVYRLLETLEEEGYIAFSPTSKRVRVTRLAASLGDGYATKSEVCQLAGPLFARYSQKLVWPLDLSTYEDAAMVIQETTHGRSPLSIDRGMSGFRLPMLRTSPGRCYLAHCPPEERSLIIEHIRRIDDPMDSEFISGQALTATLREIQKDGLASRVGEAFQSKTSSIAVPVFSSGRIIACVSMVWTREALTLRQALLLARDDLKDIAHQLQQALDQ</sequence>